<feature type="chain" id="PRO_5039659436" description="Secreted protein" evidence="2">
    <location>
        <begin position="31"/>
        <end position="373"/>
    </location>
</feature>
<dbReference type="AlphaFoldDB" id="A0A939E066"/>
<organism evidence="3 4">
    <name type="scientific">Corynebacterium mendelii</name>
    <dbReference type="NCBI Taxonomy" id="2765362"/>
    <lineage>
        <taxon>Bacteria</taxon>
        <taxon>Bacillati</taxon>
        <taxon>Actinomycetota</taxon>
        <taxon>Actinomycetes</taxon>
        <taxon>Mycobacteriales</taxon>
        <taxon>Corynebacteriaceae</taxon>
        <taxon>Corynebacterium</taxon>
    </lineage>
</organism>
<evidence type="ECO:0000313" key="3">
    <source>
        <dbReference type="EMBL" id="MBN9643122.1"/>
    </source>
</evidence>
<dbReference type="EMBL" id="JAFLEQ010000003">
    <property type="protein sequence ID" value="MBN9643122.1"/>
    <property type="molecule type" value="Genomic_DNA"/>
</dbReference>
<proteinExistence type="predicted"/>
<gene>
    <name evidence="3" type="ORF">JZY06_00530</name>
</gene>
<feature type="region of interest" description="Disordered" evidence="1">
    <location>
        <begin position="325"/>
        <end position="350"/>
    </location>
</feature>
<keyword evidence="4" id="KW-1185">Reference proteome</keyword>
<feature type="compositionally biased region" description="Low complexity" evidence="1">
    <location>
        <begin position="32"/>
        <end position="60"/>
    </location>
</feature>
<dbReference type="RefSeq" id="WP_207117529.1">
    <property type="nucleotide sequence ID" value="NZ_JAFLEQ010000003.1"/>
</dbReference>
<evidence type="ECO:0000256" key="1">
    <source>
        <dbReference type="SAM" id="MobiDB-lite"/>
    </source>
</evidence>
<sequence length="373" mass="38038">MTRRQHVERRFIRPRLVAATAAVAVTAGLAACGSGSPSDGSGESAATAATVAASPPKTTVLDPGSAPSTLLAFSPTAQEQNLLVEVTAGFSQNVLPAGSAGTAPQAPQSTDTMWLTLDGGQVPVDGEDAAGIAAGSSGDGLPAPDRRTDFTVTGIDYTDGTGTDPVSAVGFGFGSDTDATGRVYRWRLSAPDNATTGARALVEAKLLALAGIPVIFPDQPIGRGAVWTTSAPLPGDTSMLQEVTYTLIDIDQPDGTDHPVVTLALEIDRHPALRDIPYDSGARAAALSVLSATTTTRGQLRVDLSRPLPATGEISLTTRVIYGASTTGETDRDTGAAAGEDPKAPGRPAAADTWVVQDTTFTIGFNPPDAPGH</sequence>
<protein>
    <recommendedName>
        <fullName evidence="5">Secreted protein</fullName>
    </recommendedName>
</protein>
<feature type="signal peptide" evidence="2">
    <location>
        <begin position="1"/>
        <end position="30"/>
    </location>
</feature>
<dbReference type="Proteomes" id="UP000664332">
    <property type="component" value="Unassembled WGS sequence"/>
</dbReference>
<feature type="compositionally biased region" description="Basic and acidic residues" evidence="1">
    <location>
        <begin position="329"/>
        <end position="344"/>
    </location>
</feature>
<dbReference type="PROSITE" id="PS51257">
    <property type="entry name" value="PROKAR_LIPOPROTEIN"/>
    <property type="match status" value="1"/>
</dbReference>
<reference evidence="3" key="1">
    <citation type="submission" date="2021-03" db="EMBL/GenBank/DDBJ databases">
        <authorList>
            <person name="Sun Q."/>
        </authorList>
    </citation>
    <scope>NUCLEOTIDE SEQUENCE</scope>
    <source>
        <strain evidence="3">CCM 8862</strain>
    </source>
</reference>
<accession>A0A939E066</accession>
<evidence type="ECO:0000256" key="2">
    <source>
        <dbReference type="SAM" id="SignalP"/>
    </source>
</evidence>
<evidence type="ECO:0008006" key="5">
    <source>
        <dbReference type="Google" id="ProtNLM"/>
    </source>
</evidence>
<comment type="caution">
    <text evidence="3">The sequence shown here is derived from an EMBL/GenBank/DDBJ whole genome shotgun (WGS) entry which is preliminary data.</text>
</comment>
<feature type="region of interest" description="Disordered" evidence="1">
    <location>
        <begin position="32"/>
        <end position="63"/>
    </location>
</feature>
<evidence type="ECO:0000313" key="4">
    <source>
        <dbReference type="Proteomes" id="UP000664332"/>
    </source>
</evidence>
<name>A0A939E066_9CORY</name>
<keyword evidence="2" id="KW-0732">Signal</keyword>